<sequence>MKLQPRSHGTFLSRSFRFLIAGILFLFWMVLMTWSALAIYYSNLPWAGLRLGLAAAFAAFSVWALWLSRQPRMPVIVIGLCLGVVAWWTTIPPSHDRPWRPEVAVMPRAFIDGDRVRLTGVRDFDYRSRNDFTVRYEEREMLLSHLTGLDFYVSYWSEGLVGHTFLSFIFDNAPPLSISIETRPEVDEGFNPLASLFKQFELIYVVGDEHDLVGVRTNHRDETVYLYHLNTSAADARRLLLVYLDRINELADRPEWYHLLSNSCTINIIRYANAAGREGRFDIRHLLNGLIDSYLYHSGRVDTMLPFDELRRRSLINEAAQAADGAPDFSQRIRAALPTALR</sequence>
<dbReference type="Proteomes" id="UP000321085">
    <property type="component" value="Unassembled WGS sequence"/>
</dbReference>
<feature type="transmembrane region" description="Helical" evidence="1">
    <location>
        <begin position="20"/>
        <end position="41"/>
    </location>
</feature>
<feature type="transmembrane region" description="Helical" evidence="1">
    <location>
        <begin position="73"/>
        <end position="91"/>
    </location>
</feature>
<dbReference type="AlphaFoldDB" id="A0A512C3T5"/>
<keyword evidence="1" id="KW-0812">Transmembrane</keyword>
<dbReference type="Pfam" id="PF13387">
    <property type="entry name" value="Lnb_N"/>
    <property type="match status" value="1"/>
</dbReference>
<evidence type="ECO:0000259" key="2">
    <source>
        <dbReference type="Pfam" id="PF13387"/>
    </source>
</evidence>
<keyword evidence="1" id="KW-1133">Transmembrane helix</keyword>
<feature type="domain" description="Lnb N-terminal periplasmic" evidence="2">
    <location>
        <begin position="135"/>
        <end position="283"/>
    </location>
</feature>
<proteinExistence type="predicted"/>
<reference evidence="3 4" key="1">
    <citation type="submission" date="2019-07" db="EMBL/GenBank/DDBJ databases">
        <title>Whole genome shotgun sequence of Microvirga aerophila NBRC 106136.</title>
        <authorList>
            <person name="Hosoyama A."/>
            <person name="Uohara A."/>
            <person name="Ohji S."/>
            <person name="Ichikawa N."/>
        </authorList>
    </citation>
    <scope>NUCLEOTIDE SEQUENCE [LARGE SCALE GENOMIC DNA]</scope>
    <source>
        <strain evidence="3 4">NBRC 106136</strain>
    </source>
</reference>
<dbReference type="EMBL" id="BJYU01000262">
    <property type="protein sequence ID" value="GEO18869.1"/>
    <property type="molecule type" value="Genomic_DNA"/>
</dbReference>
<accession>A0A512C3T5</accession>
<organism evidence="3 4">
    <name type="scientific">Microvirga aerophila</name>
    <dbReference type="NCBI Taxonomy" id="670291"/>
    <lineage>
        <taxon>Bacteria</taxon>
        <taxon>Pseudomonadati</taxon>
        <taxon>Pseudomonadota</taxon>
        <taxon>Alphaproteobacteria</taxon>
        <taxon>Hyphomicrobiales</taxon>
        <taxon>Methylobacteriaceae</taxon>
        <taxon>Microvirga</taxon>
    </lineage>
</organism>
<name>A0A512C3T5_9HYPH</name>
<feature type="transmembrane region" description="Helical" evidence="1">
    <location>
        <begin position="47"/>
        <end position="66"/>
    </location>
</feature>
<evidence type="ECO:0000256" key="1">
    <source>
        <dbReference type="SAM" id="Phobius"/>
    </source>
</evidence>
<keyword evidence="4" id="KW-1185">Reference proteome</keyword>
<evidence type="ECO:0000313" key="4">
    <source>
        <dbReference type="Proteomes" id="UP000321085"/>
    </source>
</evidence>
<protein>
    <recommendedName>
        <fullName evidence="2">Lnb N-terminal periplasmic domain-containing protein</fullName>
    </recommendedName>
</protein>
<keyword evidence="1" id="KW-0472">Membrane</keyword>
<evidence type="ECO:0000313" key="3">
    <source>
        <dbReference type="EMBL" id="GEO18869.1"/>
    </source>
</evidence>
<gene>
    <name evidence="3" type="ORF">MAE02_65650</name>
</gene>
<dbReference type="RefSeq" id="WP_245439867.1">
    <property type="nucleotide sequence ID" value="NZ_BJYU01000262.1"/>
</dbReference>
<dbReference type="InterPro" id="IPR025178">
    <property type="entry name" value="Lnb_N"/>
</dbReference>
<comment type="caution">
    <text evidence="3">The sequence shown here is derived from an EMBL/GenBank/DDBJ whole genome shotgun (WGS) entry which is preliminary data.</text>
</comment>